<organism evidence="1 2">
    <name type="scientific">Solanum tuberosum</name>
    <name type="common">Potato</name>
    <dbReference type="NCBI Taxonomy" id="4113"/>
    <lineage>
        <taxon>Eukaryota</taxon>
        <taxon>Viridiplantae</taxon>
        <taxon>Streptophyta</taxon>
        <taxon>Embryophyta</taxon>
        <taxon>Tracheophyta</taxon>
        <taxon>Spermatophyta</taxon>
        <taxon>Magnoliopsida</taxon>
        <taxon>eudicotyledons</taxon>
        <taxon>Gunneridae</taxon>
        <taxon>Pentapetalae</taxon>
        <taxon>asterids</taxon>
        <taxon>lamiids</taxon>
        <taxon>Solanales</taxon>
        <taxon>Solanaceae</taxon>
        <taxon>Solanoideae</taxon>
        <taxon>Solaneae</taxon>
        <taxon>Solanum</taxon>
    </lineage>
</organism>
<proteinExistence type="predicted"/>
<dbReference type="Proteomes" id="UP000011115">
    <property type="component" value="Unassembled WGS sequence"/>
</dbReference>
<dbReference type="AlphaFoldDB" id="M1DG41"/>
<reference evidence="1" key="2">
    <citation type="submission" date="2015-06" db="UniProtKB">
        <authorList>
            <consortium name="EnsemblPlants"/>
        </authorList>
    </citation>
    <scope>IDENTIFICATION</scope>
    <source>
        <strain evidence="1">DM1-3 516 R44</strain>
    </source>
</reference>
<protein>
    <submittedName>
        <fullName evidence="1">Gag-pol polyprotein</fullName>
    </submittedName>
</protein>
<keyword evidence="2" id="KW-1185">Reference proteome</keyword>
<evidence type="ECO:0000313" key="1">
    <source>
        <dbReference type="EnsemblPlants" id="PGSC0003DMT400088502"/>
    </source>
</evidence>
<evidence type="ECO:0000313" key="2">
    <source>
        <dbReference type="Proteomes" id="UP000011115"/>
    </source>
</evidence>
<sequence length="115" mass="13130">MNPPEFLGSQIGEDPQNLIDEVKKIFRVMQVTCNDRVELASYQHKDVTHIWNAMLLENMNISRLMTYAQQVEGDKLRENAKENKKARIGKYEYSQQISGGGAVSAKVFSFNTFIS</sequence>
<reference evidence="2" key="1">
    <citation type="journal article" date="2011" name="Nature">
        <title>Genome sequence and analysis of the tuber crop potato.</title>
        <authorList>
            <consortium name="The Potato Genome Sequencing Consortium"/>
        </authorList>
    </citation>
    <scope>NUCLEOTIDE SEQUENCE [LARGE SCALE GENOMIC DNA]</scope>
    <source>
        <strain evidence="2">cv. DM1-3 516 R44</strain>
    </source>
</reference>
<dbReference type="EnsemblPlants" id="PGSC0003DMT400088502">
    <property type="protein sequence ID" value="PGSC0003DMT400088502"/>
    <property type="gene ID" value="PGSC0003DMG400038073"/>
</dbReference>
<accession>M1DG41</accession>
<dbReference type="HOGENOM" id="CLU_2113228_0_0_1"/>
<dbReference type="PaxDb" id="4113-PGSC0003DMT400088502"/>
<dbReference type="InParanoid" id="M1DG41"/>
<dbReference type="Gramene" id="PGSC0003DMT400088502">
    <property type="protein sequence ID" value="PGSC0003DMT400088502"/>
    <property type="gene ID" value="PGSC0003DMG400038073"/>
</dbReference>
<name>M1DG41_SOLTU</name>